<dbReference type="Gene3D" id="2.40.50.180">
    <property type="entry name" value="CheA-289, Domain 4"/>
    <property type="match status" value="1"/>
</dbReference>
<dbReference type="PROSITE" id="PS50851">
    <property type="entry name" value="CHEW"/>
    <property type="match status" value="1"/>
</dbReference>
<feature type="domain" description="CheW-like" evidence="2">
    <location>
        <begin position="12"/>
        <end position="177"/>
    </location>
</feature>
<accession>A0ABV6JPQ5</accession>
<feature type="region of interest" description="Disordered" evidence="1">
    <location>
        <begin position="72"/>
        <end position="96"/>
    </location>
</feature>
<dbReference type="Gene3D" id="2.30.30.40">
    <property type="entry name" value="SH3 Domains"/>
    <property type="match status" value="1"/>
</dbReference>
<dbReference type="EMBL" id="JBHLUN010000004">
    <property type="protein sequence ID" value="MFC0407696.1"/>
    <property type="molecule type" value="Genomic_DNA"/>
</dbReference>
<evidence type="ECO:0000313" key="4">
    <source>
        <dbReference type="Proteomes" id="UP001589865"/>
    </source>
</evidence>
<gene>
    <name evidence="3" type="ORF">ACFFGY_05510</name>
</gene>
<name>A0ABV6JPQ5_9PROT</name>
<dbReference type="SUPFAM" id="SSF50341">
    <property type="entry name" value="CheW-like"/>
    <property type="match status" value="1"/>
</dbReference>
<dbReference type="SMART" id="SM00260">
    <property type="entry name" value="CheW"/>
    <property type="match status" value="1"/>
</dbReference>
<dbReference type="RefSeq" id="WP_377043416.1">
    <property type="nucleotide sequence ID" value="NZ_JBHLUN010000004.1"/>
</dbReference>
<keyword evidence="4" id="KW-1185">Reference proteome</keyword>
<comment type="caution">
    <text evidence="3">The sequence shown here is derived from an EMBL/GenBank/DDBJ whole genome shotgun (WGS) entry which is preliminary data.</text>
</comment>
<reference evidence="3 4" key="1">
    <citation type="submission" date="2024-09" db="EMBL/GenBank/DDBJ databases">
        <authorList>
            <person name="Sun Q."/>
            <person name="Mori K."/>
        </authorList>
    </citation>
    <scope>NUCLEOTIDE SEQUENCE [LARGE SCALE GENOMIC DNA]</scope>
    <source>
        <strain evidence="3 4">TBRC 5777</strain>
    </source>
</reference>
<dbReference type="Pfam" id="PF01584">
    <property type="entry name" value="CheW"/>
    <property type="match status" value="1"/>
</dbReference>
<feature type="compositionally biased region" description="Low complexity" evidence="1">
    <location>
        <begin position="76"/>
        <end position="85"/>
    </location>
</feature>
<organism evidence="3 4">
    <name type="scientific">Roseomonas elaeocarpi</name>
    <dbReference type="NCBI Taxonomy" id="907779"/>
    <lineage>
        <taxon>Bacteria</taxon>
        <taxon>Pseudomonadati</taxon>
        <taxon>Pseudomonadota</taxon>
        <taxon>Alphaproteobacteria</taxon>
        <taxon>Acetobacterales</taxon>
        <taxon>Roseomonadaceae</taxon>
        <taxon>Roseomonas</taxon>
    </lineage>
</organism>
<proteinExistence type="predicted"/>
<evidence type="ECO:0000256" key="1">
    <source>
        <dbReference type="SAM" id="MobiDB-lite"/>
    </source>
</evidence>
<dbReference type="InterPro" id="IPR036061">
    <property type="entry name" value="CheW-like_dom_sf"/>
</dbReference>
<dbReference type="InterPro" id="IPR002545">
    <property type="entry name" value="CheW-lke_dom"/>
</dbReference>
<evidence type="ECO:0000313" key="3">
    <source>
        <dbReference type="EMBL" id="MFC0407696.1"/>
    </source>
</evidence>
<sequence>MPLPSPAAPDTGEILVFFRLGPRRCALRRAEVRELLPLPRLSQPPGMPRFVAGFFDLGGAAQAVLRLGPLLEPDDAAPGADGPDGNARRGELPAGSPRNEAAELYRHILLTVPAAGAPNGLALLVDRVLDVRAVPATALRPVPEGDSLNGCVVAVVEDGATLTHLLSAERLLLARERRTLLALEQDAQRRLGAWTADRHG</sequence>
<evidence type="ECO:0000259" key="2">
    <source>
        <dbReference type="PROSITE" id="PS50851"/>
    </source>
</evidence>
<dbReference type="Proteomes" id="UP001589865">
    <property type="component" value="Unassembled WGS sequence"/>
</dbReference>
<protein>
    <submittedName>
        <fullName evidence="3">Chemotaxis protein CheW</fullName>
    </submittedName>
</protein>